<name>A0ABP3ICK5_9BACL</name>
<evidence type="ECO:0000313" key="1">
    <source>
        <dbReference type="EMBL" id="GAA0397940.1"/>
    </source>
</evidence>
<gene>
    <name evidence="1" type="ORF">GCM10008933_30690</name>
</gene>
<sequence>MTRLNKMNRMRTTLTLWRTLLYKAKLKQTQKTKSLRLSTGTLFIYISITNFRLTFFITHAEGLSTAAGSDGIRIVDCELYGWLTFG</sequence>
<evidence type="ECO:0000313" key="2">
    <source>
        <dbReference type="Proteomes" id="UP001500340"/>
    </source>
</evidence>
<dbReference type="Proteomes" id="UP001500340">
    <property type="component" value="Unassembled WGS sequence"/>
</dbReference>
<proteinExistence type="predicted"/>
<dbReference type="EMBL" id="BAAACX010000013">
    <property type="protein sequence ID" value="GAA0397940.1"/>
    <property type="molecule type" value="Genomic_DNA"/>
</dbReference>
<protein>
    <submittedName>
        <fullName evidence="1">Uncharacterized protein</fullName>
    </submittedName>
</protein>
<reference evidence="2" key="1">
    <citation type="journal article" date="2019" name="Int. J. Syst. Evol. Microbiol.">
        <title>The Global Catalogue of Microorganisms (GCM) 10K type strain sequencing project: providing services to taxonomists for standard genome sequencing and annotation.</title>
        <authorList>
            <consortium name="The Broad Institute Genomics Platform"/>
            <consortium name="The Broad Institute Genome Sequencing Center for Infectious Disease"/>
            <person name="Wu L."/>
            <person name="Ma J."/>
        </authorList>
    </citation>
    <scope>NUCLEOTIDE SEQUENCE [LARGE SCALE GENOMIC DNA]</scope>
    <source>
        <strain evidence="2">JCM 12774</strain>
    </source>
</reference>
<organism evidence="1 2">
    <name type="scientific">Paenibacillus motobuensis</name>
    <dbReference type="NCBI Taxonomy" id="295324"/>
    <lineage>
        <taxon>Bacteria</taxon>
        <taxon>Bacillati</taxon>
        <taxon>Bacillota</taxon>
        <taxon>Bacilli</taxon>
        <taxon>Bacillales</taxon>
        <taxon>Paenibacillaceae</taxon>
        <taxon>Paenibacillus</taxon>
    </lineage>
</organism>
<accession>A0ABP3ICK5</accession>
<comment type="caution">
    <text evidence="1">The sequence shown here is derived from an EMBL/GenBank/DDBJ whole genome shotgun (WGS) entry which is preliminary data.</text>
</comment>
<keyword evidence="2" id="KW-1185">Reference proteome</keyword>